<comment type="caution">
    <text evidence="1">The sequence shown here is derived from an EMBL/GenBank/DDBJ whole genome shotgun (WGS) entry which is preliminary data.</text>
</comment>
<organism evidence="1 2">
    <name type="scientific">Sphingomonas colocasiae</name>
    <dbReference type="NCBI Taxonomy" id="1848973"/>
    <lineage>
        <taxon>Bacteria</taxon>
        <taxon>Pseudomonadati</taxon>
        <taxon>Pseudomonadota</taxon>
        <taxon>Alphaproteobacteria</taxon>
        <taxon>Sphingomonadales</taxon>
        <taxon>Sphingomonadaceae</taxon>
        <taxon>Sphingomonas</taxon>
    </lineage>
</organism>
<name>A0ABS7PTR0_9SPHN</name>
<keyword evidence="2" id="KW-1185">Reference proteome</keyword>
<accession>A0ABS7PTR0</accession>
<gene>
    <name evidence="1" type="ORF">K7G82_15890</name>
</gene>
<reference evidence="1 2" key="1">
    <citation type="submission" date="2021-08" db="EMBL/GenBank/DDBJ databases">
        <authorList>
            <person name="Tuo L."/>
        </authorList>
    </citation>
    <scope>NUCLEOTIDE SEQUENCE [LARGE SCALE GENOMIC DNA]</scope>
    <source>
        <strain evidence="1 2">JCM 31229</strain>
    </source>
</reference>
<proteinExistence type="predicted"/>
<evidence type="ECO:0000313" key="1">
    <source>
        <dbReference type="EMBL" id="MBY8823787.1"/>
    </source>
</evidence>
<dbReference type="EMBL" id="JAINVV010000008">
    <property type="protein sequence ID" value="MBY8823787.1"/>
    <property type="molecule type" value="Genomic_DNA"/>
</dbReference>
<evidence type="ECO:0000313" key="2">
    <source>
        <dbReference type="Proteomes" id="UP000706039"/>
    </source>
</evidence>
<dbReference type="RefSeq" id="WP_222990904.1">
    <property type="nucleotide sequence ID" value="NZ_JAINVV010000008.1"/>
</dbReference>
<protein>
    <submittedName>
        <fullName evidence="1">Uncharacterized protein</fullName>
    </submittedName>
</protein>
<dbReference type="Proteomes" id="UP000706039">
    <property type="component" value="Unassembled WGS sequence"/>
</dbReference>
<sequence length="57" mass="6243">MKDEEEPIVAIGSLKLTDLALLGPTFERAYKIDETPCFGDLLRAIDEADRPAGLARP</sequence>